<keyword evidence="2" id="KW-0472">Membrane</keyword>
<evidence type="ECO:0000313" key="5">
    <source>
        <dbReference type="Proteomes" id="UP000823618"/>
    </source>
</evidence>
<feature type="transmembrane region" description="Helical" evidence="2">
    <location>
        <begin position="6"/>
        <end position="25"/>
    </location>
</feature>
<keyword evidence="2" id="KW-1133">Transmembrane helix</keyword>
<protein>
    <submittedName>
        <fullName evidence="4">LCP family protein</fullName>
    </submittedName>
</protein>
<dbReference type="NCBIfam" id="TIGR00350">
    <property type="entry name" value="lytR_cpsA_psr"/>
    <property type="match status" value="1"/>
</dbReference>
<name>A0A9D9N6U9_9FIRM</name>
<proteinExistence type="inferred from homology"/>
<feature type="domain" description="Cell envelope-related transcriptional attenuator" evidence="3">
    <location>
        <begin position="71"/>
        <end position="231"/>
    </location>
</feature>
<evidence type="ECO:0000259" key="3">
    <source>
        <dbReference type="Pfam" id="PF03816"/>
    </source>
</evidence>
<dbReference type="Proteomes" id="UP000823618">
    <property type="component" value="Unassembled WGS sequence"/>
</dbReference>
<evidence type="ECO:0000313" key="4">
    <source>
        <dbReference type="EMBL" id="MBO8462469.1"/>
    </source>
</evidence>
<reference evidence="4" key="1">
    <citation type="submission" date="2020-10" db="EMBL/GenBank/DDBJ databases">
        <authorList>
            <person name="Gilroy R."/>
        </authorList>
    </citation>
    <scope>NUCLEOTIDE SEQUENCE</scope>
    <source>
        <strain evidence="4">E3-2379</strain>
    </source>
</reference>
<organism evidence="4 5">
    <name type="scientific">Candidatus Scybalomonas excrementavium</name>
    <dbReference type="NCBI Taxonomy" id="2840943"/>
    <lineage>
        <taxon>Bacteria</taxon>
        <taxon>Bacillati</taxon>
        <taxon>Bacillota</taxon>
        <taxon>Clostridia</taxon>
        <taxon>Lachnospirales</taxon>
        <taxon>Lachnospiraceae</taxon>
        <taxon>Lachnospiraceae incertae sedis</taxon>
        <taxon>Candidatus Scybalomonas</taxon>
    </lineage>
</organism>
<keyword evidence="2" id="KW-0812">Transmembrane</keyword>
<reference evidence="4" key="2">
    <citation type="journal article" date="2021" name="PeerJ">
        <title>Extensive microbial diversity within the chicken gut microbiome revealed by metagenomics and culture.</title>
        <authorList>
            <person name="Gilroy R."/>
            <person name="Ravi A."/>
            <person name="Getino M."/>
            <person name="Pursley I."/>
            <person name="Horton D.L."/>
            <person name="Alikhan N.F."/>
            <person name="Baker D."/>
            <person name="Gharbi K."/>
            <person name="Hall N."/>
            <person name="Watson M."/>
            <person name="Adriaenssens E.M."/>
            <person name="Foster-Nyarko E."/>
            <person name="Jarju S."/>
            <person name="Secka A."/>
            <person name="Antonio M."/>
            <person name="Oren A."/>
            <person name="Chaudhuri R.R."/>
            <person name="La Ragione R."/>
            <person name="Hildebrand F."/>
            <person name="Pallen M.J."/>
        </authorList>
    </citation>
    <scope>NUCLEOTIDE SEQUENCE</scope>
    <source>
        <strain evidence="4">E3-2379</strain>
    </source>
</reference>
<dbReference type="PANTHER" id="PTHR33392">
    <property type="entry name" value="POLYISOPRENYL-TEICHOIC ACID--PEPTIDOGLYCAN TEICHOIC ACID TRANSFERASE TAGU"/>
    <property type="match status" value="1"/>
</dbReference>
<sequence length="333" mass="36970">MKFLLFLEIIVILIGILFGLYYFVFSKLQQDKINMTDVVINDIQDENISNYRNIALFGVDSQTNDLGAGNRSDAMIVASINKKTKEVKLLSLYRDTYVNVDRTEGSELTKLTHAYSFGGPKLAVSTINQNLDLNITDYVTVNFKALADTVDLLGGVDLDIQEAELGNLNDYIGNMNKINGGNSPKLTHGGLQTLDGNQAVAYCRIRYVGDGDFRRTERQRTVIEQIVAKAKKTNPITLSKIVKQVFPQTMTSLDSLDVLALAKDVFGYEIVETKGFPFHTTGTKLSGIYYGIPTTLESNVIEAHNFLFGTESYTPSDTVKNISNQIINYTGIQ</sequence>
<dbReference type="InterPro" id="IPR004474">
    <property type="entry name" value="LytR_CpsA_psr"/>
</dbReference>
<dbReference type="InterPro" id="IPR050922">
    <property type="entry name" value="LytR/CpsA/Psr_CW_biosynth"/>
</dbReference>
<accession>A0A9D9N6U9</accession>
<dbReference type="Gene3D" id="3.40.630.190">
    <property type="entry name" value="LCP protein"/>
    <property type="match status" value="1"/>
</dbReference>
<dbReference type="EMBL" id="JADIML010000026">
    <property type="protein sequence ID" value="MBO8462469.1"/>
    <property type="molecule type" value="Genomic_DNA"/>
</dbReference>
<dbReference type="Pfam" id="PF03816">
    <property type="entry name" value="LytR_cpsA_psr"/>
    <property type="match status" value="1"/>
</dbReference>
<gene>
    <name evidence="4" type="ORF">IAC13_00890</name>
</gene>
<evidence type="ECO:0000256" key="2">
    <source>
        <dbReference type="SAM" id="Phobius"/>
    </source>
</evidence>
<dbReference type="PANTHER" id="PTHR33392:SF6">
    <property type="entry name" value="POLYISOPRENYL-TEICHOIC ACID--PEPTIDOGLYCAN TEICHOIC ACID TRANSFERASE TAGU"/>
    <property type="match status" value="1"/>
</dbReference>
<evidence type="ECO:0000256" key="1">
    <source>
        <dbReference type="ARBA" id="ARBA00006068"/>
    </source>
</evidence>
<comment type="caution">
    <text evidence="4">The sequence shown here is derived from an EMBL/GenBank/DDBJ whole genome shotgun (WGS) entry which is preliminary data.</text>
</comment>
<dbReference type="AlphaFoldDB" id="A0A9D9N6U9"/>
<comment type="similarity">
    <text evidence="1">Belongs to the LytR/CpsA/Psr (LCP) family.</text>
</comment>